<feature type="domain" description="Phospholipid/glycerol acyltransferase" evidence="7">
    <location>
        <begin position="73"/>
        <end position="185"/>
    </location>
</feature>
<dbReference type="EMBL" id="CAJQUM010000001">
    <property type="protein sequence ID" value="CAG4882514.1"/>
    <property type="molecule type" value="Genomic_DNA"/>
</dbReference>
<evidence type="ECO:0000256" key="2">
    <source>
        <dbReference type="ARBA" id="ARBA00022516"/>
    </source>
</evidence>
<dbReference type="Pfam" id="PF01553">
    <property type="entry name" value="Acyltransferase"/>
    <property type="match status" value="1"/>
</dbReference>
<dbReference type="PANTHER" id="PTHR10434:SF64">
    <property type="entry name" value="1-ACYL-SN-GLYCEROL-3-PHOSPHATE ACYLTRANSFERASE-RELATED"/>
    <property type="match status" value="1"/>
</dbReference>
<keyword evidence="6" id="KW-0472">Membrane</keyword>
<keyword evidence="3 8" id="KW-0808">Transferase</keyword>
<organism evidence="8 9">
    <name type="scientific">Georgfuchsia toluolica</name>
    <dbReference type="NCBI Taxonomy" id="424218"/>
    <lineage>
        <taxon>Bacteria</taxon>
        <taxon>Pseudomonadati</taxon>
        <taxon>Pseudomonadota</taxon>
        <taxon>Betaproteobacteria</taxon>
        <taxon>Nitrosomonadales</taxon>
        <taxon>Sterolibacteriaceae</taxon>
        <taxon>Georgfuchsia</taxon>
    </lineage>
</organism>
<dbReference type="SUPFAM" id="SSF69593">
    <property type="entry name" value="Glycerol-3-phosphate (1)-acyltransferase"/>
    <property type="match status" value="1"/>
</dbReference>
<evidence type="ECO:0000256" key="6">
    <source>
        <dbReference type="SAM" id="Phobius"/>
    </source>
</evidence>
<dbReference type="CDD" id="cd07989">
    <property type="entry name" value="LPLAT_AGPAT-like"/>
    <property type="match status" value="1"/>
</dbReference>
<dbReference type="EC" id="2.3.1.51" evidence="8"/>
<keyword evidence="2" id="KW-0444">Lipid biosynthesis</keyword>
<evidence type="ECO:0000256" key="1">
    <source>
        <dbReference type="ARBA" id="ARBA00005189"/>
    </source>
</evidence>
<keyword evidence="4" id="KW-0443">Lipid metabolism</keyword>
<reference evidence="8" key="1">
    <citation type="submission" date="2021-04" db="EMBL/GenBank/DDBJ databases">
        <authorList>
            <person name="Hornung B."/>
        </authorList>
    </citation>
    <scope>NUCLEOTIDE SEQUENCE</scope>
    <source>
        <strain evidence="8">G5G6</strain>
    </source>
</reference>
<dbReference type="PANTHER" id="PTHR10434">
    <property type="entry name" value="1-ACYL-SN-GLYCEROL-3-PHOSPHATE ACYLTRANSFERASE"/>
    <property type="match status" value="1"/>
</dbReference>
<dbReference type="Proteomes" id="UP000742786">
    <property type="component" value="Unassembled WGS sequence"/>
</dbReference>
<evidence type="ECO:0000313" key="8">
    <source>
        <dbReference type="EMBL" id="CAG4882514.1"/>
    </source>
</evidence>
<name>A0A916MZ34_9PROT</name>
<dbReference type="AlphaFoldDB" id="A0A916MZ34"/>
<gene>
    <name evidence="8" type="ORF">GTOL_10396</name>
</gene>
<keyword evidence="5 8" id="KW-0012">Acyltransferase</keyword>
<evidence type="ECO:0000256" key="5">
    <source>
        <dbReference type="ARBA" id="ARBA00023315"/>
    </source>
</evidence>
<proteinExistence type="predicted"/>
<evidence type="ECO:0000256" key="4">
    <source>
        <dbReference type="ARBA" id="ARBA00023098"/>
    </source>
</evidence>
<keyword evidence="9" id="KW-1185">Reference proteome</keyword>
<dbReference type="InterPro" id="IPR002123">
    <property type="entry name" value="Plipid/glycerol_acylTrfase"/>
</dbReference>
<evidence type="ECO:0000259" key="7">
    <source>
        <dbReference type="SMART" id="SM00563"/>
    </source>
</evidence>
<dbReference type="SMART" id="SM00563">
    <property type="entry name" value="PlsC"/>
    <property type="match status" value="1"/>
</dbReference>
<keyword evidence="6" id="KW-0812">Transmembrane</keyword>
<sequence length="275" mass="30215">MERQKLNFVTNIRAAFRLARIGLHLLWGVATVALAFPLLPRGARLWLKVRWSRQLLNTLGVRLLSSGTPPGGALLVANHISWLDVYAINALLPTTFVSKDDVRGWPVIGWLSAQTGTVFMERGSRNAAMRTKERLTDELQMHNCVSIFPEGTTGYGDSVMPFHGALFQSAIDAGAHVAPAVLQYSGPNGEPSRVAAYVGDISLWQSLRAIVTASDLAVHVCFLPTIDSDGQNRRHLAHQAQHRIHSYLDKARAGMRLQRCGVHPQDVGDGRTQLT</sequence>
<accession>A0A916MZ34</accession>
<protein>
    <submittedName>
        <fullName evidence="8">1-acylglycerol-3-phosphate O-acyltransferase</fullName>
        <ecNumber evidence="8">2.3.1.51</ecNumber>
    </submittedName>
</protein>
<dbReference type="GO" id="GO:0006654">
    <property type="term" value="P:phosphatidic acid biosynthetic process"/>
    <property type="evidence" value="ECO:0007669"/>
    <property type="project" value="TreeGrafter"/>
</dbReference>
<feature type="transmembrane region" description="Helical" evidence="6">
    <location>
        <begin position="21"/>
        <end position="39"/>
    </location>
</feature>
<comment type="caution">
    <text evidence="8">The sequence shown here is derived from an EMBL/GenBank/DDBJ whole genome shotgun (WGS) entry which is preliminary data.</text>
</comment>
<evidence type="ECO:0000313" key="9">
    <source>
        <dbReference type="Proteomes" id="UP000742786"/>
    </source>
</evidence>
<evidence type="ECO:0000256" key="3">
    <source>
        <dbReference type="ARBA" id="ARBA00022679"/>
    </source>
</evidence>
<dbReference type="RefSeq" id="WP_220634580.1">
    <property type="nucleotide sequence ID" value="NZ_CAJQUM010000001.1"/>
</dbReference>
<dbReference type="GO" id="GO:0003841">
    <property type="term" value="F:1-acylglycerol-3-phosphate O-acyltransferase activity"/>
    <property type="evidence" value="ECO:0007669"/>
    <property type="project" value="UniProtKB-EC"/>
</dbReference>
<comment type="pathway">
    <text evidence="1">Lipid metabolism.</text>
</comment>
<keyword evidence="6" id="KW-1133">Transmembrane helix</keyword>